<dbReference type="InterPro" id="IPR001478">
    <property type="entry name" value="PDZ"/>
</dbReference>
<evidence type="ECO:0000256" key="3">
    <source>
        <dbReference type="SAM" id="MobiDB-lite"/>
    </source>
</evidence>
<accession>A0A023DZC4</accession>
<evidence type="ECO:0000259" key="4">
    <source>
        <dbReference type="PROSITE" id="PS50106"/>
    </source>
</evidence>
<reference evidence="5 6" key="1">
    <citation type="journal article" date="2014" name="FEMS Microbiol. Lett.">
        <title>Draft genome sequences of three Holospora species (Holospora obtusa, Holospora undulata, and Holospora elegans), endonuclear symbiotic bacteria of the ciliate Paramecium caudatum.</title>
        <authorList>
            <person name="Dohra H."/>
            <person name="Tanaka K."/>
            <person name="Suzuki T."/>
            <person name="Fujishima M."/>
            <person name="Suzuki H."/>
        </authorList>
    </citation>
    <scope>NUCLEOTIDE SEQUENCE [LARGE SCALE GENOMIC DNA]</scope>
    <source>
        <strain evidence="5 6">E1</strain>
    </source>
</reference>
<dbReference type="SMART" id="SM00228">
    <property type="entry name" value="PDZ"/>
    <property type="match status" value="2"/>
</dbReference>
<organism evidence="5 6">
    <name type="scientific">Holospora elegans E1</name>
    <dbReference type="NCBI Taxonomy" id="1427503"/>
    <lineage>
        <taxon>Bacteria</taxon>
        <taxon>Pseudomonadati</taxon>
        <taxon>Pseudomonadota</taxon>
        <taxon>Alphaproteobacteria</taxon>
        <taxon>Holosporales</taxon>
        <taxon>Holosporaceae</taxon>
        <taxon>Holospora</taxon>
    </lineage>
</organism>
<comment type="caution">
    <text evidence="5">The sequence shown here is derived from an EMBL/GenBank/DDBJ whole genome shotgun (WGS) entry which is preliminary data.</text>
</comment>
<keyword evidence="2" id="KW-0378">Hydrolase</keyword>
<dbReference type="STRING" id="1427503.HE1_00583"/>
<dbReference type="GO" id="GO:0004252">
    <property type="term" value="F:serine-type endopeptidase activity"/>
    <property type="evidence" value="ECO:0007669"/>
    <property type="project" value="InterPro"/>
</dbReference>
<dbReference type="InterPro" id="IPR009003">
    <property type="entry name" value="Peptidase_S1_PA"/>
</dbReference>
<dbReference type="Gene3D" id="2.40.10.120">
    <property type="match status" value="1"/>
</dbReference>
<dbReference type="SUPFAM" id="SSF50494">
    <property type="entry name" value="Trypsin-like serine proteases"/>
    <property type="match status" value="1"/>
</dbReference>
<keyword evidence="1 5" id="KW-0645">Protease</keyword>
<dbReference type="PANTHER" id="PTHR43343:SF3">
    <property type="entry name" value="PROTEASE DO-LIKE 8, CHLOROPLASTIC"/>
    <property type="match status" value="1"/>
</dbReference>
<dbReference type="InterPro" id="IPR036034">
    <property type="entry name" value="PDZ_sf"/>
</dbReference>
<dbReference type="PANTHER" id="PTHR43343">
    <property type="entry name" value="PEPTIDASE S12"/>
    <property type="match status" value="1"/>
</dbReference>
<evidence type="ECO:0000313" key="6">
    <source>
        <dbReference type="Proteomes" id="UP000024842"/>
    </source>
</evidence>
<sequence>MMIKRIIFFMAIAYAEMSCGQKEYKSEEPPLMLSKIQDEFARLVEKFLPSVVNIEVAWDEVAHDSFGDNDFLQDFLEGFLFRDKDSSGKKRGFRGGGPKIPQKQRVASQGSGFIIGSKPSKEGKQKTIYVVTNKHVIEGALKRNSSSVCRPGSKVKVRLQSGISYEAEILGSDLMCDIAVLAFKSEESHPELTWGDSGAVKQGHFALAAGNPFGLGGTVTVGRISYKNREFGSDNGDNTEGPDLFLQSDAAMNKGNSGGPLLNIYGEVIGVNTAIFSPTGTYAGISFSVPSARAKIVVDQIIEKGFVHRGIIGVFLHPKEVYGTEHMKKGMRGVLIKEVAPGSSADKKGVRAGDVILSVNDTPVKHWIQVRSIIGFIKPGQSVKLTILRGKNQLNIDVPVESFSSDTLQKTNQFMGVSFGTNSGKVVIQQIEEDSLWRSTLIEEDEILRLGDQDVKDPKVFVSQLNQLQEKGIKRIILTLKRKGKEISLVLPLDHGGEYESS</sequence>
<evidence type="ECO:0000256" key="2">
    <source>
        <dbReference type="ARBA" id="ARBA00022801"/>
    </source>
</evidence>
<proteinExistence type="predicted"/>
<dbReference type="Pfam" id="PF13365">
    <property type="entry name" value="Trypsin_2"/>
    <property type="match status" value="1"/>
</dbReference>
<feature type="domain" description="PDZ" evidence="4">
    <location>
        <begin position="309"/>
        <end position="391"/>
    </location>
</feature>
<dbReference type="PRINTS" id="PR00834">
    <property type="entry name" value="PROTEASES2C"/>
</dbReference>
<dbReference type="OrthoDB" id="7358927at2"/>
<dbReference type="Pfam" id="PF13180">
    <property type="entry name" value="PDZ_2"/>
    <property type="match status" value="1"/>
</dbReference>
<dbReference type="Proteomes" id="UP000024842">
    <property type="component" value="Unassembled WGS sequence"/>
</dbReference>
<name>A0A023DZC4_9PROT</name>
<protein>
    <submittedName>
        <fullName evidence="5">Putative periplasmic serine endoprotease DegP-like</fullName>
    </submittedName>
</protein>
<feature type="region of interest" description="Disordered" evidence="3">
    <location>
        <begin position="86"/>
        <end position="108"/>
    </location>
</feature>
<evidence type="ECO:0000256" key="1">
    <source>
        <dbReference type="ARBA" id="ARBA00022670"/>
    </source>
</evidence>
<keyword evidence="6" id="KW-1185">Reference proteome</keyword>
<evidence type="ECO:0000313" key="5">
    <source>
        <dbReference type="EMBL" id="GAJ46257.1"/>
    </source>
</evidence>
<dbReference type="Gene3D" id="2.30.42.10">
    <property type="match status" value="1"/>
</dbReference>
<dbReference type="EMBL" id="BAUP01000075">
    <property type="protein sequence ID" value="GAJ46257.1"/>
    <property type="molecule type" value="Genomic_DNA"/>
</dbReference>
<dbReference type="InterPro" id="IPR001940">
    <property type="entry name" value="Peptidase_S1C"/>
</dbReference>
<dbReference type="SUPFAM" id="SSF50156">
    <property type="entry name" value="PDZ domain-like"/>
    <property type="match status" value="1"/>
</dbReference>
<dbReference type="PROSITE" id="PS50106">
    <property type="entry name" value="PDZ"/>
    <property type="match status" value="1"/>
</dbReference>
<dbReference type="AlphaFoldDB" id="A0A023DZC4"/>
<dbReference type="GO" id="GO:0006508">
    <property type="term" value="P:proteolysis"/>
    <property type="evidence" value="ECO:0007669"/>
    <property type="project" value="UniProtKB-KW"/>
</dbReference>
<dbReference type="InterPro" id="IPR051201">
    <property type="entry name" value="Chloro_Bact_Ser_Proteases"/>
</dbReference>
<gene>
    <name evidence="5" type="ORF">HE1_00583</name>
</gene>